<evidence type="ECO:0000313" key="1">
    <source>
        <dbReference type="EMBL" id="ANP42181.1"/>
    </source>
</evidence>
<evidence type="ECO:0008006" key="3">
    <source>
        <dbReference type="Google" id="ProtNLM"/>
    </source>
</evidence>
<accession>A0A1B1A6J2</accession>
<dbReference type="OrthoDB" id="9937687at2"/>
<evidence type="ECO:0000313" key="2">
    <source>
        <dbReference type="Proteomes" id="UP000013243"/>
    </source>
</evidence>
<protein>
    <recommendedName>
        <fullName evidence="3">DUF3168 domain-containing protein</fullName>
    </recommendedName>
</protein>
<geneLocation type="plasmid" evidence="1 2">
    <name>unnamed1</name>
</geneLocation>
<dbReference type="RefSeq" id="WP_005613722.1">
    <property type="nucleotide sequence ID" value="NZ_CP015231.1"/>
</dbReference>
<dbReference type="Proteomes" id="UP000013243">
    <property type="component" value="Plasmid unnamed1"/>
</dbReference>
<dbReference type="AlphaFoldDB" id="A0A1B1A6J2"/>
<gene>
    <name evidence="1" type="ORF">K529_015485</name>
</gene>
<keyword evidence="1" id="KW-0614">Plasmid</keyword>
<reference evidence="1 2" key="1">
    <citation type="journal article" date="2016" name="ISME J.">
        <title>Global occurrence and heterogeneity of the Roseobacter-clade species Ruegeria mobilis.</title>
        <authorList>
            <person name="Sonnenschein E."/>
            <person name="Gram L."/>
        </authorList>
    </citation>
    <scope>NUCLEOTIDE SEQUENCE [LARGE SCALE GENOMIC DNA]</scope>
    <source>
        <strain evidence="1 2">F1926</strain>
        <plasmid evidence="1 2">unnamed1</plasmid>
    </source>
</reference>
<proteinExistence type="predicted"/>
<organism evidence="1 2">
    <name type="scientific">Tritonibacter mobilis F1926</name>
    <dbReference type="NCBI Taxonomy" id="1265309"/>
    <lineage>
        <taxon>Bacteria</taxon>
        <taxon>Pseudomonadati</taxon>
        <taxon>Pseudomonadota</taxon>
        <taxon>Alphaproteobacteria</taxon>
        <taxon>Rhodobacterales</taxon>
        <taxon>Paracoccaceae</taxon>
        <taxon>Tritonibacter</taxon>
    </lineage>
</organism>
<dbReference type="EMBL" id="CP015231">
    <property type="protein sequence ID" value="ANP42181.1"/>
    <property type="molecule type" value="Genomic_DNA"/>
</dbReference>
<name>A0A1B1A6J2_9RHOB</name>
<dbReference type="GeneID" id="28251266"/>
<dbReference type="KEGG" id="rmb:K529_015485"/>
<sequence>MSQFKKDISKKLADAVPGVRVVPSFNNGHYPAVVFSFRNGQREAFYKDSYGIAETELTVSIFADSYSKQTELAEYIKTDFHAFNGTIGQTRILRSEVTNSFETTLDGGKIYQEIITIRILM</sequence>